<evidence type="ECO:0000313" key="2">
    <source>
        <dbReference type="EMBL" id="RRT78462.1"/>
    </source>
</evidence>
<proteinExistence type="inferred from homology"/>
<organism evidence="2 3">
    <name type="scientific">Ensete ventricosum</name>
    <name type="common">Abyssinian banana</name>
    <name type="synonym">Musa ensete</name>
    <dbReference type="NCBI Taxonomy" id="4639"/>
    <lineage>
        <taxon>Eukaryota</taxon>
        <taxon>Viridiplantae</taxon>
        <taxon>Streptophyta</taxon>
        <taxon>Embryophyta</taxon>
        <taxon>Tracheophyta</taxon>
        <taxon>Spermatophyta</taxon>
        <taxon>Magnoliopsida</taxon>
        <taxon>Liliopsida</taxon>
        <taxon>Zingiberales</taxon>
        <taxon>Musaceae</taxon>
        <taxon>Ensete</taxon>
    </lineage>
</organism>
<dbReference type="Pfam" id="PF05564">
    <property type="entry name" value="Auxin_repressed"/>
    <property type="match status" value="1"/>
</dbReference>
<gene>
    <name evidence="2" type="ORF">B296_00015791</name>
</gene>
<comment type="caution">
    <text evidence="2">The sequence shown here is derived from an EMBL/GenBank/DDBJ whole genome shotgun (WGS) entry which is preliminary data.</text>
</comment>
<dbReference type="AlphaFoldDB" id="A0A427AQE4"/>
<feature type="non-terminal residue" evidence="2">
    <location>
        <position position="1"/>
    </location>
</feature>
<dbReference type="EMBL" id="AMZH03001669">
    <property type="protein sequence ID" value="RRT78462.1"/>
    <property type="molecule type" value="Genomic_DNA"/>
</dbReference>
<accession>A0A427AQE4</accession>
<protein>
    <submittedName>
        <fullName evidence="2">Uncharacterized protein</fullName>
    </submittedName>
</protein>
<dbReference type="Proteomes" id="UP000287651">
    <property type="component" value="Unassembled WGS sequence"/>
</dbReference>
<evidence type="ECO:0000256" key="1">
    <source>
        <dbReference type="ARBA" id="ARBA00010502"/>
    </source>
</evidence>
<name>A0A427AQE4_ENSVE</name>
<sequence length="185" mass="19273">VLVPSSALLSQWIKPRLSANVIPCSMGLLDKLWDDTVAGPRPESGLGRLRKYSSFDFRPSSSSSPVTAAAKGTAEHTLSLSLFLSPLADPAYEIYCGVADDAATGGSGRPYGDGSSEEEAAAAPRITRSIMIKRPAGWASPPSSPAGSTSPVSPFSGTIYGFGRSPTFSVQEEAPKISLSCCECL</sequence>
<dbReference type="InterPro" id="IPR008406">
    <property type="entry name" value="DRM/ARP"/>
</dbReference>
<comment type="similarity">
    <text evidence="1">Belongs to the DRM1/ARP family.</text>
</comment>
<dbReference type="PANTHER" id="PTHR33565:SF20">
    <property type="entry name" value="DORMANCY-ASSOCIATED PROTEIN HOMOLOG 4"/>
    <property type="match status" value="1"/>
</dbReference>
<evidence type="ECO:0000313" key="3">
    <source>
        <dbReference type="Proteomes" id="UP000287651"/>
    </source>
</evidence>
<reference evidence="2 3" key="1">
    <citation type="journal article" date="2014" name="Agronomy (Basel)">
        <title>A Draft Genome Sequence for Ensete ventricosum, the Drought-Tolerant Tree Against Hunger.</title>
        <authorList>
            <person name="Harrison J."/>
            <person name="Moore K.A."/>
            <person name="Paszkiewicz K."/>
            <person name="Jones T."/>
            <person name="Grant M."/>
            <person name="Ambacheew D."/>
            <person name="Muzemil S."/>
            <person name="Studholme D.J."/>
        </authorList>
    </citation>
    <scope>NUCLEOTIDE SEQUENCE [LARGE SCALE GENOMIC DNA]</scope>
</reference>
<dbReference type="PANTHER" id="PTHR33565">
    <property type="entry name" value="DORMANCY-ASSOCIATED PROTEIN 1"/>
    <property type="match status" value="1"/>
</dbReference>